<feature type="domain" description="Thoeris protein ThsB TIR-like" evidence="1">
    <location>
        <begin position="5"/>
        <end position="104"/>
    </location>
</feature>
<dbReference type="Pfam" id="PF08937">
    <property type="entry name" value="ThsB_TIR"/>
    <property type="match status" value="1"/>
</dbReference>
<reference evidence="3" key="1">
    <citation type="journal article" date="2019" name="Int. J. Syst. Evol. Microbiol.">
        <title>The Global Catalogue of Microorganisms (GCM) 10K type strain sequencing project: providing services to taxonomists for standard genome sequencing and annotation.</title>
        <authorList>
            <consortium name="The Broad Institute Genomics Platform"/>
            <consortium name="The Broad Institute Genome Sequencing Center for Infectious Disease"/>
            <person name="Wu L."/>
            <person name="Ma J."/>
        </authorList>
    </citation>
    <scope>NUCLEOTIDE SEQUENCE [LARGE SCALE GENOMIC DNA]</scope>
    <source>
        <strain evidence="3">CCM 8905</strain>
    </source>
</reference>
<dbReference type="Proteomes" id="UP001596254">
    <property type="component" value="Unassembled WGS sequence"/>
</dbReference>
<dbReference type="SUPFAM" id="SSF52200">
    <property type="entry name" value="Toll/Interleukin receptor TIR domain"/>
    <property type="match status" value="1"/>
</dbReference>
<evidence type="ECO:0000313" key="2">
    <source>
        <dbReference type="EMBL" id="MFC6206268.1"/>
    </source>
</evidence>
<organism evidence="2 3">
    <name type="scientific">Levilactobacillus tongjiangensis</name>
    <dbReference type="NCBI Taxonomy" id="2486023"/>
    <lineage>
        <taxon>Bacteria</taxon>
        <taxon>Bacillati</taxon>
        <taxon>Bacillota</taxon>
        <taxon>Bacilli</taxon>
        <taxon>Lactobacillales</taxon>
        <taxon>Lactobacillaceae</taxon>
        <taxon>Levilactobacillus</taxon>
    </lineage>
</organism>
<evidence type="ECO:0000313" key="3">
    <source>
        <dbReference type="Proteomes" id="UP001596254"/>
    </source>
</evidence>
<protein>
    <submittedName>
        <fullName evidence="2">TIR domain-containing protein</fullName>
    </submittedName>
</protein>
<sequence length="132" mass="15320">MSDLFVSYQSADPLAHSVQVRFHQWASHSWDFPTVSFHEQEPPVKFTGRGAGRIKRELLREIKRSQQLLVMISRTTWQSEWTDWEISMALAHDKQLLAAKLDSTSIVPLGLLSTKPVWIDPFDPVMLTQRRF</sequence>
<accession>A0ABW1SPZ5</accession>
<dbReference type="Gene3D" id="3.40.50.11200">
    <property type="match status" value="1"/>
</dbReference>
<proteinExistence type="predicted"/>
<dbReference type="InterPro" id="IPR035897">
    <property type="entry name" value="Toll_tir_struct_dom_sf"/>
</dbReference>
<dbReference type="EMBL" id="JBHSSK010000006">
    <property type="protein sequence ID" value="MFC6206268.1"/>
    <property type="molecule type" value="Genomic_DNA"/>
</dbReference>
<evidence type="ECO:0000259" key="1">
    <source>
        <dbReference type="Pfam" id="PF08937"/>
    </source>
</evidence>
<name>A0ABW1SPZ5_9LACO</name>
<dbReference type="InterPro" id="IPR015032">
    <property type="entry name" value="ThsB__TIR-like_domain"/>
</dbReference>
<comment type="caution">
    <text evidence="2">The sequence shown here is derived from an EMBL/GenBank/DDBJ whole genome shotgun (WGS) entry which is preliminary data.</text>
</comment>
<keyword evidence="3" id="KW-1185">Reference proteome</keyword>
<gene>
    <name evidence="2" type="ORF">ACFP1G_02090</name>
</gene>
<dbReference type="RefSeq" id="WP_125694164.1">
    <property type="nucleotide sequence ID" value="NZ_JBHSSK010000006.1"/>
</dbReference>